<name>A0ABD5H166_9ENTR</name>
<evidence type="ECO:0000313" key="2">
    <source>
        <dbReference type="EMBL" id="MDW2634831.1"/>
    </source>
</evidence>
<gene>
    <name evidence="2" type="ORF">RYZ90_13345</name>
</gene>
<protein>
    <submittedName>
        <fullName evidence="2">Uncharacterized protein</fullName>
    </submittedName>
</protein>
<dbReference type="RefSeq" id="WP_318061589.1">
    <property type="nucleotide sequence ID" value="NZ_JAWPAZ010000004.1"/>
</dbReference>
<reference evidence="2 3" key="1">
    <citation type="submission" date="2023-10" db="EMBL/GenBank/DDBJ databases">
        <title>Fecal carriage and genetic characteristics of carbapenem-resistant Enterobacterales among healthy adults from four provinces of China.</title>
        <authorList>
            <person name="Li Y."/>
            <person name="Zhang R."/>
        </authorList>
    </citation>
    <scope>NUCLEOTIDE SEQUENCE [LARGE SCALE GENOMIC DNA]</scope>
    <source>
        <strain evidence="2 3">HN-71</strain>
    </source>
</reference>
<dbReference type="Proteomes" id="UP001269984">
    <property type="component" value="Unassembled WGS sequence"/>
</dbReference>
<dbReference type="AlphaFoldDB" id="A0ABD5H166"/>
<sequence>MQKLRIEKSGCWGTIDGVFQQLPVGHEFIAESVPPAFAGRVSVVGEVGEQELEVATPGDTPAEQAEQAEQADTSSKKKAK</sequence>
<evidence type="ECO:0000313" key="3">
    <source>
        <dbReference type="Proteomes" id="UP001269984"/>
    </source>
</evidence>
<feature type="compositionally biased region" description="Low complexity" evidence="1">
    <location>
        <begin position="62"/>
        <end position="71"/>
    </location>
</feature>
<dbReference type="EMBL" id="JAWPAZ010000004">
    <property type="protein sequence ID" value="MDW2634831.1"/>
    <property type="molecule type" value="Genomic_DNA"/>
</dbReference>
<accession>A0ABD5H166</accession>
<proteinExistence type="predicted"/>
<comment type="caution">
    <text evidence="2">The sequence shown here is derived from an EMBL/GenBank/DDBJ whole genome shotgun (WGS) entry which is preliminary data.</text>
</comment>
<evidence type="ECO:0000256" key="1">
    <source>
        <dbReference type="SAM" id="MobiDB-lite"/>
    </source>
</evidence>
<feature type="region of interest" description="Disordered" evidence="1">
    <location>
        <begin position="50"/>
        <end position="80"/>
    </location>
</feature>
<organism evidence="2 3">
    <name type="scientific">Citrobacter portucalensis</name>
    <dbReference type="NCBI Taxonomy" id="1639133"/>
    <lineage>
        <taxon>Bacteria</taxon>
        <taxon>Pseudomonadati</taxon>
        <taxon>Pseudomonadota</taxon>
        <taxon>Gammaproteobacteria</taxon>
        <taxon>Enterobacterales</taxon>
        <taxon>Enterobacteriaceae</taxon>
        <taxon>Citrobacter</taxon>
        <taxon>Citrobacter freundii complex</taxon>
    </lineage>
</organism>